<evidence type="ECO:0000256" key="5">
    <source>
        <dbReference type="ARBA" id="ARBA00022968"/>
    </source>
</evidence>
<dbReference type="PANTHER" id="PTHR31297:SF34">
    <property type="entry name" value="GLUCAN 1,3-BETA-GLUCOSIDASE 2"/>
    <property type="match status" value="1"/>
</dbReference>
<evidence type="ECO:0000256" key="2">
    <source>
        <dbReference type="ARBA" id="ARBA00022475"/>
    </source>
</evidence>
<name>A0ABT3CUN3_9BACT</name>
<dbReference type="Proteomes" id="UP001300692">
    <property type="component" value="Unassembled WGS sequence"/>
</dbReference>
<dbReference type="Pfam" id="PF18962">
    <property type="entry name" value="Por_Secre_tail"/>
    <property type="match status" value="1"/>
</dbReference>
<dbReference type="Gene3D" id="2.80.10.50">
    <property type="match status" value="1"/>
</dbReference>
<evidence type="ECO:0000256" key="4">
    <source>
        <dbReference type="ARBA" id="ARBA00022801"/>
    </source>
</evidence>
<keyword evidence="3" id="KW-0812">Transmembrane</keyword>
<comment type="subcellular location">
    <subcellularLocation>
        <location evidence="1">Cell membrane</location>
        <topology evidence="1">Single-pass type II membrane protein</topology>
    </subcellularLocation>
</comment>
<feature type="chain" id="PRO_5045446814" description="Exo-1,3-beta-glucanase D" evidence="13">
    <location>
        <begin position="24"/>
        <end position="750"/>
    </location>
</feature>
<dbReference type="Pfam" id="PF06229">
    <property type="entry name" value="FRG1"/>
    <property type="match status" value="1"/>
</dbReference>
<keyword evidence="6" id="KW-1133">Transmembrane helix</keyword>
<protein>
    <recommendedName>
        <fullName evidence="12">Exo-1,3-beta-glucanase D</fullName>
    </recommendedName>
</protein>
<evidence type="ECO:0000256" key="1">
    <source>
        <dbReference type="ARBA" id="ARBA00004401"/>
    </source>
</evidence>
<feature type="domain" description="F5/8 type C" evidence="14">
    <location>
        <begin position="60"/>
        <end position="203"/>
    </location>
</feature>
<evidence type="ECO:0000256" key="12">
    <source>
        <dbReference type="ARBA" id="ARBA00041260"/>
    </source>
</evidence>
<comment type="function">
    <text evidence="11">Glucosidase involved in the degradation of cellulosic biomass. Active on lichenan.</text>
</comment>
<evidence type="ECO:0000256" key="6">
    <source>
        <dbReference type="ARBA" id="ARBA00022989"/>
    </source>
</evidence>
<feature type="signal peptide" evidence="13">
    <location>
        <begin position="1"/>
        <end position="23"/>
    </location>
</feature>
<evidence type="ECO:0000313" key="15">
    <source>
        <dbReference type="EMBL" id="MCV9387401.1"/>
    </source>
</evidence>
<dbReference type="InterPro" id="IPR008999">
    <property type="entry name" value="Actin-crosslinking"/>
</dbReference>
<evidence type="ECO:0000256" key="8">
    <source>
        <dbReference type="ARBA" id="ARBA00023180"/>
    </source>
</evidence>
<evidence type="ECO:0000259" key="14">
    <source>
        <dbReference type="PROSITE" id="PS50022"/>
    </source>
</evidence>
<keyword evidence="5" id="KW-0735">Signal-anchor</keyword>
<dbReference type="SUPFAM" id="SSF50405">
    <property type="entry name" value="Actin-crosslinking proteins"/>
    <property type="match status" value="1"/>
</dbReference>
<keyword evidence="2" id="KW-1003">Cell membrane</keyword>
<dbReference type="EMBL" id="JAOYOD010000001">
    <property type="protein sequence ID" value="MCV9387401.1"/>
    <property type="molecule type" value="Genomic_DNA"/>
</dbReference>
<keyword evidence="7" id="KW-0472">Membrane</keyword>
<evidence type="ECO:0000256" key="13">
    <source>
        <dbReference type="SAM" id="SignalP"/>
    </source>
</evidence>
<dbReference type="NCBIfam" id="TIGR04183">
    <property type="entry name" value="Por_Secre_tail"/>
    <property type="match status" value="1"/>
</dbReference>
<organism evidence="15 16">
    <name type="scientific">Reichenbachiella ulvae</name>
    <dbReference type="NCBI Taxonomy" id="2980104"/>
    <lineage>
        <taxon>Bacteria</taxon>
        <taxon>Pseudomonadati</taxon>
        <taxon>Bacteroidota</taxon>
        <taxon>Cytophagia</taxon>
        <taxon>Cytophagales</taxon>
        <taxon>Reichenbachiellaceae</taxon>
        <taxon>Reichenbachiella</taxon>
    </lineage>
</organism>
<dbReference type="SUPFAM" id="SSF51445">
    <property type="entry name" value="(Trans)glycosidases"/>
    <property type="match status" value="1"/>
</dbReference>
<dbReference type="InterPro" id="IPR008979">
    <property type="entry name" value="Galactose-bd-like_sf"/>
</dbReference>
<gene>
    <name evidence="15" type="ORF">N7U62_12045</name>
</gene>
<dbReference type="SUPFAM" id="SSF49785">
    <property type="entry name" value="Galactose-binding domain-like"/>
    <property type="match status" value="1"/>
</dbReference>
<dbReference type="RefSeq" id="WP_264138225.1">
    <property type="nucleotide sequence ID" value="NZ_JAOYOD010000001.1"/>
</dbReference>
<dbReference type="PANTHER" id="PTHR31297">
    <property type="entry name" value="GLUCAN ENDO-1,6-BETA-GLUCOSIDASE B"/>
    <property type="match status" value="1"/>
</dbReference>
<keyword evidence="4" id="KW-0378">Hydrolase</keyword>
<keyword evidence="8" id="KW-0325">Glycoprotein</keyword>
<keyword evidence="9" id="KW-0326">Glycosidase</keyword>
<sequence>MRVSIRCQLSALIVICTMHTAWSQMTDADFLKANGTVLRNQSGQGDTINLRGTNLGSWLSLEYWMCPLGTGSLDRRTWQATTYDGATQESLQALFDRDLTTGWTSTDVQSGGQYLEIDMQKEVVFNRISFEAGGFTSQYPREYTVEASLNKTNWQTIASGTGTTEDIFIQLPAIYEQRYLRISQTGSDTEAKWSVAELNLYMEDDFHVRNSLSVRFGEDGMDEILDHYQETWITSDDLDRIQAMGMNMVRVPFYWMELMYNDGSIKTNGFTQLDWVIEECNQRNMYVILDMHGGPGGWNGFITSGQAHTNDIWTDKDSQQMAIDIWKAIAARYKGNPTVAAYDLMNEPLSSNQELYPIHGLYNKIYQEVRQIDPDHVISIGAFPGFGFVVGPEYYGWENVLYQAHHYNEDKTNHDSQLGFADWAIRDMANHQHIWQVPILAGEFNFWTFSDVWEYYFNGLNASNISWSNWAYKTKRVDTPKENWGYYDANTNPAPDIHYDTKEEIEAKWSEFGTEQFRTNTELINIVTPHTKAAVSKPRYGHRVWLMSYADRYMTSAGDDPMVCNQSTRELFELVDAGDGKVAFETMDGKYLGIVNGGAQLKANKTSIGETEKFTFVDLGNRKMALMGSNGKFVSAEEASNPMTCNRDYADGWEVFQWGSYAPGVLTVADFVHSDSLIYPNPSTGTIQLKTGFDQYLVEIFDLRGCLRMALADSKDGDWVDISSLESGTYVVKISSANTVVNKKLVVGIQ</sequence>
<dbReference type="Gene3D" id="3.20.20.80">
    <property type="entry name" value="Glycosidases"/>
    <property type="match status" value="1"/>
</dbReference>
<dbReference type="PROSITE" id="PS50022">
    <property type="entry name" value="FA58C_3"/>
    <property type="match status" value="1"/>
</dbReference>
<dbReference type="Pfam" id="PF00754">
    <property type="entry name" value="F5_F8_type_C"/>
    <property type="match status" value="1"/>
</dbReference>
<dbReference type="InterPro" id="IPR050386">
    <property type="entry name" value="Glycosyl_hydrolase_5"/>
</dbReference>
<dbReference type="CDD" id="cd23342">
    <property type="entry name" value="beta-trefoil_FSCN_ZgPorA-like"/>
    <property type="match status" value="1"/>
</dbReference>
<keyword evidence="16" id="KW-1185">Reference proteome</keyword>
<evidence type="ECO:0000256" key="9">
    <source>
        <dbReference type="ARBA" id="ARBA00023295"/>
    </source>
</evidence>
<dbReference type="InterPro" id="IPR026444">
    <property type="entry name" value="Secre_tail"/>
</dbReference>
<dbReference type="InterPro" id="IPR001547">
    <property type="entry name" value="Glyco_hydro_5"/>
</dbReference>
<evidence type="ECO:0000256" key="10">
    <source>
        <dbReference type="ARBA" id="ARBA00023316"/>
    </source>
</evidence>
<evidence type="ECO:0000256" key="11">
    <source>
        <dbReference type="ARBA" id="ARBA00037126"/>
    </source>
</evidence>
<comment type="caution">
    <text evidence="15">The sequence shown here is derived from an EMBL/GenBank/DDBJ whole genome shotgun (WGS) entry which is preliminary data.</text>
</comment>
<accession>A0ABT3CUN3</accession>
<dbReference type="InterPro" id="IPR017853">
    <property type="entry name" value="GH"/>
</dbReference>
<evidence type="ECO:0000313" key="16">
    <source>
        <dbReference type="Proteomes" id="UP001300692"/>
    </source>
</evidence>
<reference evidence="15 16" key="1">
    <citation type="submission" date="2022-10" db="EMBL/GenBank/DDBJ databases">
        <title>Comparative genomics and taxonomic characterization of three novel marine species of genus Reichenbachiella exhibiting antioxidant and polysaccharide degradation activities.</title>
        <authorList>
            <person name="Muhammad N."/>
            <person name="Lee Y.-J."/>
            <person name="Ko J."/>
            <person name="Kim S.-G."/>
        </authorList>
    </citation>
    <scope>NUCLEOTIDE SEQUENCE [LARGE SCALE GENOMIC DNA]</scope>
    <source>
        <strain evidence="15 16">ABR2-5</strain>
    </source>
</reference>
<dbReference type="InterPro" id="IPR000421">
    <property type="entry name" value="FA58C"/>
</dbReference>
<evidence type="ECO:0000256" key="3">
    <source>
        <dbReference type="ARBA" id="ARBA00022692"/>
    </source>
</evidence>
<keyword evidence="13" id="KW-0732">Signal</keyword>
<dbReference type="InterPro" id="IPR010414">
    <property type="entry name" value="FRG1"/>
</dbReference>
<keyword evidence="10" id="KW-0961">Cell wall biogenesis/degradation</keyword>
<dbReference type="Pfam" id="PF00150">
    <property type="entry name" value="Cellulase"/>
    <property type="match status" value="1"/>
</dbReference>
<evidence type="ECO:0000256" key="7">
    <source>
        <dbReference type="ARBA" id="ARBA00023136"/>
    </source>
</evidence>
<proteinExistence type="predicted"/>
<dbReference type="Gene3D" id="2.60.120.260">
    <property type="entry name" value="Galactose-binding domain-like"/>
    <property type="match status" value="1"/>
</dbReference>